<dbReference type="PROSITE" id="PS51421">
    <property type="entry name" value="RAS"/>
    <property type="match status" value="1"/>
</dbReference>
<dbReference type="SMART" id="SM00175">
    <property type="entry name" value="RAB"/>
    <property type="match status" value="1"/>
</dbReference>
<keyword evidence="1" id="KW-0547">Nucleotide-binding</keyword>
<dbReference type="SUPFAM" id="SSF52540">
    <property type="entry name" value="P-loop containing nucleoside triphosphate hydrolases"/>
    <property type="match status" value="1"/>
</dbReference>
<dbReference type="SMART" id="SM00173">
    <property type="entry name" value="RAS"/>
    <property type="match status" value="1"/>
</dbReference>
<dbReference type="InterPro" id="IPR027417">
    <property type="entry name" value="P-loop_NTPase"/>
</dbReference>
<dbReference type="GO" id="GO:0006890">
    <property type="term" value="P:retrograde vesicle-mediated transport, Golgi to endoplasmic reticulum"/>
    <property type="evidence" value="ECO:0000318"/>
    <property type="project" value="GO_Central"/>
</dbReference>
<dbReference type="Gene3D" id="3.40.50.300">
    <property type="entry name" value="P-loop containing nucleotide triphosphate hydrolases"/>
    <property type="match status" value="1"/>
</dbReference>
<dbReference type="GO" id="GO:0042147">
    <property type="term" value="P:retrograde transport, endosome to Golgi"/>
    <property type="evidence" value="ECO:0000318"/>
    <property type="project" value="GO_Central"/>
</dbReference>
<reference evidence="4" key="1">
    <citation type="journal article" date="2008" name="Nat. Genet.">
        <title>The Pristionchus pacificus genome provides a unique perspective on nematode lifestyle and parasitism.</title>
        <authorList>
            <person name="Dieterich C."/>
            <person name="Clifton S.W."/>
            <person name="Schuster L.N."/>
            <person name="Chinwalla A."/>
            <person name="Delehaunty K."/>
            <person name="Dinkelacker I."/>
            <person name="Fulton L."/>
            <person name="Fulton R."/>
            <person name="Godfrey J."/>
            <person name="Minx P."/>
            <person name="Mitreva M."/>
            <person name="Roeseler W."/>
            <person name="Tian H."/>
            <person name="Witte H."/>
            <person name="Yang S.P."/>
            <person name="Wilson R.K."/>
            <person name="Sommer R.J."/>
        </authorList>
    </citation>
    <scope>NUCLEOTIDE SEQUENCE [LARGE SCALE GENOMIC DNA]</scope>
    <source>
        <strain evidence="4">PS312</strain>
    </source>
</reference>
<gene>
    <name evidence="3" type="primary">WBGene00100154</name>
</gene>
<dbReference type="GO" id="GO:0005525">
    <property type="term" value="F:GTP binding"/>
    <property type="evidence" value="ECO:0007669"/>
    <property type="project" value="UniProtKB-KW"/>
</dbReference>
<dbReference type="GO" id="GO:0012505">
    <property type="term" value="C:endomembrane system"/>
    <property type="evidence" value="ECO:0000318"/>
    <property type="project" value="GO_Central"/>
</dbReference>
<dbReference type="OrthoDB" id="63533at2759"/>
<dbReference type="CDD" id="cd00154">
    <property type="entry name" value="Rab"/>
    <property type="match status" value="1"/>
</dbReference>
<dbReference type="GO" id="GO:0006891">
    <property type="term" value="P:intra-Golgi vesicle-mediated transport"/>
    <property type="evidence" value="ECO:0000318"/>
    <property type="project" value="GO_Central"/>
</dbReference>
<keyword evidence="4" id="KW-1185">Reference proteome</keyword>
<dbReference type="GO" id="GO:0005794">
    <property type="term" value="C:Golgi apparatus"/>
    <property type="evidence" value="ECO:0000318"/>
    <property type="project" value="GO_Central"/>
</dbReference>
<sequence>MSERERLISSSSASTSSTKTIKVVMMGDSCAGKSAILERFISNTFDDASTSTIGMDFFSKQFTTRSGKSIKLQVWDTAGQERFRQLMPSYIREAGVAILVFDLSNERSFANLESWVLFMRRQRGDKTQLVLVGNKSDNERQVDSTAILQFLIDHEGVPYIETSARTGENLFETIANLPFESEEDAVEEYVRDRTRTIRLSVSGEKAVEEERAAKTGCSC</sequence>
<dbReference type="PROSITE" id="PS51419">
    <property type="entry name" value="RAB"/>
    <property type="match status" value="1"/>
</dbReference>
<keyword evidence="2" id="KW-0342">GTP-binding</keyword>
<name>A0A454Y382_PRIPA</name>
<evidence type="ECO:0000256" key="2">
    <source>
        <dbReference type="ARBA" id="ARBA00023134"/>
    </source>
</evidence>
<dbReference type="EnsemblMetazoa" id="PPA10600.1">
    <property type="protein sequence ID" value="PPA10600.1"/>
    <property type="gene ID" value="WBGene00100154"/>
</dbReference>
<proteinExistence type="predicted"/>
<dbReference type="SMART" id="SM00176">
    <property type="entry name" value="RAN"/>
    <property type="match status" value="1"/>
</dbReference>
<dbReference type="Pfam" id="PF00071">
    <property type="entry name" value="Ras"/>
    <property type="match status" value="1"/>
</dbReference>
<dbReference type="PRINTS" id="PR00449">
    <property type="entry name" value="RASTRNSFRMNG"/>
</dbReference>
<organism evidence="3 4">
    <name type="scientific">Pristionchus pacificus</name>
    <name type="common">Parasitic nematode worm</name>
    <dbReference type="NCBI Taxonomy" id="54126"/>
    <lineage>
        <taxon>Eukaryota</taxon>
        <taxon>Metazoa</taxon>
        <taxon>Ecdysozoa</taxon>
        <taxon>Nematoda</taxon>
        <taxon>Chromadorea</taxon>
        <taxon>Rhabditida</taxon>
        <taxon>Rhabditina</taxon>
        <taxon>Diplogasteromorpha</taxon>
        <taxon>Diplogasteroidea</taxon>
        <taxon>Neodiplogasteridae</taxon>
        <taxon>Pristionchus</taxon>
    </lineage>
</organism>
<dbReference type="PANTHER" id="PTHR47977">
    <property type="entry name" value="RAS-RELATED PROTEIN RAB"/>
    <property type="match status" value="1"/>
</dbReference>
<dbReference type="GO" id="GO:0006886">
    <property type="term" value="P:intracellular protein transport"/>
    <property type="evidence" value="ECO:0000318"/>
    <property type="project" value="GO_Central"/>
</dbReference>
<dbReference type="GO" id="GO:0005829">
    <property type="term" value="C:cytosol"/>
    <property type="evidence" value="ECO:0007669"/>
    <property type="project" value="GOC"/>
</dbReference>
<accession>A0A8R1YGS0</accession>
<dbReference type="FunFam" id="3.40.50.300:FF:001586">
    <property type="entry name" value="Small GTP-binding protein, putative"/>
    <property type="match status" value="1"/>
</dbReference>
<dbReference type="InterPro" id="IPR005225">
    <property type="entry name" value="Small_GTP-bd"/>
</dbReference>
<dbReference type="Proteomes" id="UP000005239">
    <property type="component" value="Unassembled WGS sequence"/>
</dbReference>
<dbReference type="AlphaFoldDB" id="A0A454Y382"/>
<dbReference type="OMA" id="PNIVIMN"/>
<dbReference type="GO" id="GO:0003924">
    <property type="term" value="F:GTPase activity"/>
    <property type="evidence" value="ECO:0000318"/>
    <property type="project" value="GO_Central"/>
</dbReference>
<dbReference type="InterPro" id="IPR050227">
    <property type="entry name" value="Rab"/>
</dbReference>
<accession>A0A454Y382</accession>
<evidence type="ECO:0000313" key="4">
    <source>
        <dbReference type="Proteomes" id="UP000005239"/>
    </source>
</evidence>
<reference evidence="3" key="2">
    <citation type="submission" date="2022-06" db="UniProtKB">
        <authorList>
            <consortium name="EnsemblMetazoa"/>
        </authorList>
    </citation>
    <scope>IDENTIFICATION</scope>
    <source>
        <strain evidence="3">PS312</strain>
    </source>
</reference>
<dbReference type="InterPro" id="IPR001806">
    <property type="entry name" value="Small_GTPase"/>
</dbReference>
<dbReference type="NCBIfam" id="TIGR00231">
    <property type="entry name" value="small_GTP"/>
    <property type="match status" value="1"/>
</dbReference>
<dbReference type="SMART" id="SM00174">
    <property type="entry name" value="RHO"/>
    <property type="match status" value="1"/>
</dbReference>
<evidence type="ECO:0000313" key="3">
    <source>
        <dbReference type="EnsemblMetazoa" id="PPA10600.1"/>
    </source>
</evidence>
<evidence type="ECO:0000256" key="1">
    <source>
        <dbReference type="ARBA" id="ARBA00022741"/>
    </source>
</evidence>
<protein>
    <submittedName>
        <fullName evidence="3">ADP ribosylation factor</fullName>
    </submittedName>
</protein>